<gene>
    <name evidence="9 15" type="primary">secD</name>
    <name evidence="10" type="synonym">secF</name>
    <name evidence="15" type="ORF">HYR64_01190</name>
</gene>
<evidence type="ECO:0000256" key="2">
    <source>
        <dbReference type="ARBA" id="ARBA00022448"/>
    </source>
</evidence>
<evidence type="ECO:0000256" key="1">
    <source>
        <dbReference type="ARBA" id="ARBA00004651"/>
    </source>
</evidence>
<keyword evidence="5 9" id="KW-0653">Protein transport</keyword>
<dbReference type="GO" id="GO:0015450">
    <property type="term" value="F:protein-transporting ATPase activity"/>
    <property type="evidence" value="ECO:0007669"/>
    <property type="project" value="InterPro"/>
</dbReference>
<evidence type="ECO:0000256" key="7">
    <source>
        <dbReference type="ARBA" id="ARBA00023010"/>
    </source>
</evidence>
<feature type="transmembrane region" description="Helical" evidence="9">
    <location>
        <begin position="311"/>
        <end position="331"/>
    </location>
</feature>
<evidence type="ECO:0000256" key="3">
    <source>
        <dbReference type="ARBA" id="ARBA00022475"/>
    </source>
</evidence>
<feature type="domain" description="Protein export membrane protein SecD/SecF C-terminal" evidence="12">
    <location>
        <begin position="597"/>
        <end position="783"/>
    </location>
</feature>
<dbReference type="Pfam" id="PF02355">
    <property type="entry name" value="SecD_SecF_C"/>
    <property type="match status" value="2"/>
</dbReference>
<dbReference type="GO" id="GO:0065002">
    <property type="term" value="P:intracellular protein transmembrane transport"/>
    <property type="evidence" value="ECO:0007669"/>
    <property type="project" value="UniProtKB-UniRule"/>
</dbReference>
<dbReference type="NCBIfam" id="TIGR01129">
    <property type="entry name" value="secD"/>
    <property type="match status" value="1"/>
</dbReference>
<keyword evidence="4 9" id="KW-0812">Transmembrane</keyword>
<evidence type="ECO:0000256" key="5">
    <source>
        <dbReference type="ARBA" id="ARBA00022927"/>
    </source>
</evidence>
<dbReference type="InterPro" id="IPR005665">
    <property type="entry name" value="SecF_bac"/>
</dbReference>
<feature type="transmembrane region" description="Helical" evidence="9">
    <location>
        <begin position="754"/>
        <end position="783"/>
    </location>
</feature>
<evidence type="ECO:0000259" key="14">
    <source>
        <dbReference type="Pfam" id="PF22599"/>
    </source>
</evidence>
<feature type="transmembrane region" description="Helical" evidence="9">
    <location>
        <begin position="379"/>
        <end position="400"/>
    </location>
</feature>
<feature type="transmembrane region" description="Helical" evidence="9">
    <location>
        <begin position="476"/>
        <end position="496"/>
    </location>
</feature>
<keyword evidence="3 9" id="KW-1003">Cell membrane</keyword>
<dbReference type="Pfam" id="PF21760">
    <property type="entry name" value="SecD_1st"/>
    <property type="match status" value="1"/>
</dbReference>
<reference evidence="15" key="1">
    <citation type="submission" date="2020-07" db="EMBL/GenBank/DDBJ databases">
        <title>Huge and variable diversity of episymbiotic CPR bacteria and DPANN archaea in groundwater ecosystems.</title>
        <authorList>
            <person name="He C.Y."/>
            <person name="Keren R."/>
            <person name="Whittaker M."/>
            <person name="Farag I.F."/>
            <person name="Doudna J."/>
            <person name="Cate J.H.D."/>
            <person name="Banfield J.F."/>
        </authorList>
    </citation>
    <scope>NUCLEOTIDE SEQUENCE</scope>
    <source>
        <strain evidence="15">NC_groundwater_17_Pr7_B-0.1um_64_12</strain>
    </source>
</reference>
<feature type="transmembrane region" description="Helical" evidence="9">
    <location>
        <begin position="282"/>
        <end position="304"/>
    </location>
</feature>
<evidence type="ECO:0000256" key="9">
    <source>
        <dbReference type="HAMAP-Rule" id="MF_01463"/>
    </source>
</evidence>
<evidence type="ECO:0000256" key="10">
    <source>
        <dbReference type="HAMAP-Rule" id="MF_01464"/>
    </source>
</evidence>
<dbReference type="AlphaFoldDB" id="A0A931LTU2"/>
<dbReference type="InterPro" id="IPR022645">
    <property type="entry name" value="SecD/SecF_bac"/>
</dbReference>
<protein>
    <recommendedName>
        <fullName evidence="9 10">Multifunctional fusion protein</fullName>
    </recommendedName>
    <domain>
        <recommendedName>
            <fullName evidence="9">Protein translocase subunit SecD</fullName>
        </recommendedName>
    </domain>
    <domain>
        <recommendedName>
            <fullName evidence="10">Protein-export membrane protein SecF</fullName>
        </recommendedName>
    </domain>
</protein>
<dbReference type="NCBIfam" id="TIGR00966">
    <property type="entry name" value="transloc_SecF"/>
    <property type="match status" value="1"/>
</dbReference>
<dbReference type="EMBL" id="JACOSL010000006">
    <property type="protein sequence ID" value="MBI1755706.1"/>
    <property type="molecule type" value="Genomic_DNA"/>
</dbReference>
<dbReference type="PRINTS" id="PR01755">
    <property type="entry name" value="SECFTRNLCASE"/>
</dbReference>
<dbReference type="InterPro" id="IPR054384">
    <property type="entry name" value="SecDF_P1_head"/>
</dbReference>
<comment type="subcellular location">
    <subcellularLocation>
        <location evidence="1 9">Cell membrane</location>
        <topology evidence="1 9">Multi-pass membrane protein</topology>
    </subcellularLocation>
</comment>
<keyword evidence="7 9" id="KW-0811">Translocation</keyword>
<dbReference type="Gene3D" id="1.20.1640.10">
    <property type="entry name" value="Multidrug efflux transporter AcrB transmembrane domain"/>
    <property type="match status" value="2"/>
</dbReference>
<feature type="transmembrane region" description="Helical" evidence="9">
    <location>
        <begin position="337"/>
        <end position="358"/>
    </location>
</feature>
<dbReference type="PANTHER" id="PTHR30081">
    <property type="entry name" value="PROTEIN-EXPORT MEMBRANE PROTEIN SEC"/>
    <property type="match status" value="1"/>
</dbReference>
<evidence type="ECO:0000256" key="4">
    <source>
        <dbReference type="ARBA" id="ARBA00022692"/>
    </source>
</evidence>
<keyword evidence="2 9" id="KW-0813">Transport</keyword>
<comment type="caution">
    <text evidence="9">Lacks conserved residue(s) required for the propagation of feature annotation.</text>
</comment>
<feature type="transmembrane region" description="Helical" evidence="9">
    <location>
        <begin position="614"/>
        <end position="635"/>
    </location>
</feature>
<feature type="domain" description="Protein translocase subunit SecDF P1" evidence="13">
    <location>
        <begin position="64"/>
        <end position="116"/>
    </location>
</feature>
<feature type="transmembrane region" description="Helical" evidence="9">
    <location>
        <begin position="727"/>
        <end position="748"/>
    </location>
</feature>
<name>A0A931LTU2_FIMGI</name>
<evidence type="ECO:0000256" key="11">
    <source>
        <dbReference type="SAM" id="MobiDB-lite"/>
    </source>
</evidence>
<comment type="subunit">
    <text evidence="10">Forms a complex with SecD. Part of the essential Sec protein translocation apparatus which comprises SecA, SecYEG and auxiliary proteins SecDF. Other proteins may also be involved.</text>
</comment>
<dbReference type="InterPro" id="IPR005791">
    <property type="entry name" value="SecD"/>
</dbReference>
<sequence length="853" mass="93489">MQLKSYHFLLLVLALGALSAFLFQQSRPKYGLDVKGGVEITYQVDTSKLTNEMKAKEGEWSGRVQQILENRVASALGVVEGQVYRKGRDQFVVELPGYTNADEAKRVLGTSASLKCYHAKTVRTPKRPYRNYESISSEGKPEVRFRHFDKEIAPGMPEYVEMIKGWDLILQGDDLESSKPDPTGISGYRPEMTFSNAGARKMEDWTRRYKDEEENIAFVLDDVVLSIAPLKKGQILRDNAVIDGNYKLEYVKQLTDLLNSGALPVDLILLSSRNTVPTIGSFALSQIITAGAIAFGLISLFLIVYYAVPGVMAFVALMLYILFTLTVLKLINATFSLAGIAGFILSVGMAVDANILVFERFKEEMRSGKALKSAMELGFRRALPAIIDSNACTIITSIVLMELGTGPVKGFATTLVIGVAISLFTAVFVTRSLLMFLVGSGFANDHKWYAVNHEWFGKRFQPGAEPLTVVEKSKRWFLLSGITILIGVPFAFIGGFKLNVEFRGGAEASFTHVDATMTREQIATNLDRAGFKGANIKFSSEPGGQRLVSLTLPQSPQFLEADGKPRSDEKVLDDIAVAAGVARHHQDPTGKDFTDKDTFGSVGPVIRGETISNAIWGVILSSSLIIIYLAFRFGFAVGGFVPGLKFGVSAIGALIHDILVVIFLAAVVGYFEHWEISALFITAMLTIIGFSVHDTIVIFDRIRENLRRPNKGEAFSTLMNRSITQSFARSINTSMTVVATLLILVLFGTPTVDLKFFCVAMLVGIVSGTYSSIYNASPILYLWDLALARKKGEAATLVGMAQAENVRSRVISTRAPEVGQPTPATPAGRTYGQVRRRASDAQTRGQRELDDEP</sequence>
<dbReference type="PANTHER" id="PTHR30081:SF1">
    <property type="entry name" value="PROTEIN TRANSLOCASE SUBUNIT SECD"/>
    <property type="match status" value="1"/>
</dbReference>
<dbReference type="Pfam" id="PF22599">
    <property type="entry name" value="SecDF_P1_head"/>
    <property type="match status" value="1"/>
</dbReference>
<dbReference type="SUPFAM" id="SSF82866">
    <property type="entry name" value="Multidrug efflux transporter AcrB transmembrane domain"/>
    <property type="match status" value="2"/>
</dbReference>
<dbReference type="GO" id="GO:0005886">
    <property type="term" value="C:plasma membrane"/>
    <property type="evidence" value="ECO:0007669"/>
    <property type="project" value="UniProtKB-SubCell"/>
</dbReference>
<feature type="transmembrane region" description="Helical" evidence="9">
    <location>
        <begin position="647"/>
        <end position="671"/>
    </location>
</feature>
<evidence type="ECO:0000313" key="16">
    <source>
        <dbReference type="Proteomes" id="UP000727962"/>
    </source>
</evidence>
<dbReference type="InterPro" id="IPR022813">
    <property type="entry name" value="SecD/SecF_arch_bac"/>
</dbReference>
<feature type="domain" description="Protein export membrane protein SecD/SecF C-terminal" evidence="12">
    <location>
        <begin position="277"/>
        <end position="437"/>
    </location>
</feature>
<dbReference type="HAMAP" id="MF_01463_B">
    <property type="entry name" value="SecD_B"/>
    <property type="match status" value="1"/>
</dbReference>
<comment type="similarity">
    <text evidence="9">Belongs to the SecD/SecF family. SecD subfamily.</text>
</comment>
<comment type="subunit">
    <text evidence="9">Forms a complex with SecF. Part of the essential Sec protein translocation apparatus which comprises SecA, SecYEG and auxiliary proteins SecDF. Other proteins may also be involved.</text>
</comment>
<feature type="transmembrane region" description="Helical" evidence="9">
    <location>
        <begin position="677"/>
        <end position="699"/>
    </location>
</feature>
<keyword evidence="8 9" id="KW-0472">Membrane</keyword>
<dbReference type="Gene3D" id="3.30.70.3220">
    <property type="match status" value="1"/>
</dbReference>
<feature type="transmembrane region" description="Helical" evidence="9">
    <location>
        <begin position="412"/>
        <end position="438"/>
    </location>
</feature>
<comment type="similarity">
    <text evidence="10">Belongs to the SecD/SecF family. SecF subfamily.</text>
</comment>
<dbReference type="InterPro" id="IPR048634">
    <property type="entry name" value="SecD_SecF_C"/>
</dbReference>
<dbReference type="HAMAP" id="MF_01464_B">
    <property type="entry name" value="SecF_B"/>
    <property type="match status" value="1"/>
</dbReference>
<dbReference type="InterPro" id="IPR055344">
    <property type="entry name" value="SecD_SecF_C_bact"/>
</dbReference>
<dbReference type="GO" id="GO:0043952">
    <property type="term" value="P:protein transport by the Sec complex"/>
    <property type="evidence" value="ECO:0007669"/>
    <property type="project" value="UniProtKB-UniRule"/>
</dbReference>
<evidence type="ECO:0000259" key="13">
    <source>
        <dbReference type="Pfam" id="PF21760"/>
    </source>
</evidence>
<feature type="domain" description="SecDF P1 head subdomain" evidence="14">
    <location>
        <begin position="167"/>
        <end position="265"/>
    </location>
</feature>
<dbReference type="InterPro" id="IPR048631">
    <property type="entry name" value="SecD_1st"/>
</dbReference>
<dbReference type="GO" id="GO:0006605">
    <property type="term" value="P:protein targeting"/>
    <property type="evidence" value="ECO:0007669"/>
    <property type="project" value="UniProtKB-UniRule"/>
</dbReference>
<dbReference type="Proteomes" id="UP000727962">
    <property type="component" value="Unassembled WGS sequence"/>
</dbReference>
<feature type="region of interest" description="Disordered" evidence="11">
    <location>
        <begin position="811"/>
        <end position="853"/>
    </location>
</feature>
<dbReference type="NCBIfam" id="TIGR00916">
    <property type="entry name" value="2A0604s01"/>
    <property type="match status" value="1"/>
</dbReference>
<evidence type="ECO:0000256" key="8">
    <source>
        <dbReference type="ARBA" id="ARBA00023136"/>
    </source>
</evidence>
<accession>A0A931LTU2</accession>
<dbReference type="Gene3D" id="3.30.1360.200">
    <property type="match status" value="1"/>
</dbReference>
<evidence type="ECO:0000259" key="12">
    <source>
        <dbReference type="Pfam" id="PF02355"/>
    </source>
</evidence>
<organism evidence="15 16">
    <name type="scientific">Fimbriimonas ginsengisoli</name>
    <dbReference type="NCBI Taxonomy" id="1005039"/>
    <lineage>
        <taxon>Bacteria</taxon>
        <taxon>Bacillati</taxon>
        <taxon>Armatimonadota</taxon>
        <taxon>Fimbriimonadia</taxon>
        <taxon>Fimbriimonadales</taxon>
        <taxon>Fimbriimonadaceae</taxon>
        <taxon>Fimbriimonas</taxon>
    </lineage>
</organism>
<proteinExistence type="inferred from homology"/>
<comment type="function">
    <text evidence="9">Part of the Sec protein translocase complex. Interacts with the SecYEG preprotein conducting channel. SecDF uses the proton motive force (PMF) to complete protein translocation after the ATP-dependent function of SecA.</text>
</comment>
<evidence type="ECO:0000256" key="6">
    <source>
        <dbReference type="ARBA" id="ARBA00022989"/>
    </source>
</evidence>
<comment type="caution">
    <text evidence="15">The sequence shown here is derived from an EMBL/GenBank/DDBJ whole genome shotgun (WGS) entry which is preliminary data.</text>
</comment>
<evidence type="ECO:0000313" key="15">
    <source>
        <dbReference type="EMBL" id="MBI1755706.1"/>
    </source>
</evidence>
<keyword evidence="6 9" id="KW-1133">Transmembrane helix</keyword>